<proteinExistence type="predicted"/>
<keyword evidence="1" id="KW-1133">Transmembrane helix</keyword>
<organism evidence="2 3">
    <name type="scientific">Virgibacillus pantothenticus</name>
    <dbReference type="NCBI Taxonomy" id="1473"/>
    <lineage>
        <taxon>Bacteria</taxon>
        <taxon>Bacillati</taxon>
        <taxon>Bacillota</taxon>
        <taxon>Bacilli</taxon>
        <taxon>Bacillales</taxon>
        <taxon>Bacillaceae</taxon>
        <taxon>Virgibacillus</taxon>
    </lineage>
</organism>
<protein>
    <submittedName>
        <fullName evidence="2">Uncharacterized protein</fullName>
    </submittedName>
</protein>
<reference evidence="3" key="1">
    <citation type="submission" date="2015-07" db="EMBL/GenBank/DDBJ databases">
        <title>Fjat-10053 dsm26.</title>
        <authorList>
            <person name="Liu B."/>
            <person name="Wang J."/>
            <person name="Zhu Y."/>
            <person name="Liu G."/>
            <person name="Chen Q."/>
            <person name="Chen Z."/>
            <person name="Lan J."/>
            <person name="Che J."/>
            <person name="Ge C."/>
            <person name="Shi H."/>
            <person name="Pan Z."/>
            <person name="Liu X."/>
        </authorList>
    </citation>
    <scope>NUCLEOTIDE SEQUENCE [LARGE SCALE GENOMIC DNA]</scope>
    <source>
        <strain evidence="3">DSM 26</strain>
    </source>
</reference>
<keyword evidence="1" id="KW-0472">Membrane</keyword>
<dbReference type="Proteomes" id="UP000036780">
    <property type="component" value="Unassembled WGS sequence"/>
</dbReference>
<dbReference type="Pfam" id="PF26325">
    <property type="entry name" value="YhjD"/>
    <property type="match status" value="1"/>
</dbReference>
<sequence length="131" mass="15569">MRYLNEDELALASRFLFLSMTIVVIQQDIYFLQAGGFKAFKIKEAYLEVLKKMEHLALQERKSLRKTMQQKQIQVVKLDKNDSFSSYLFLCQGREEKRSYFNPAIRKKVKLIFEELMEKSILVDRYASLKT</sequence>
<keyword evidence="1" id="KW-0812">Transmembrane</keyword>
<gene>
    <name evidence="2" type="ORF">AFK71_04090</name>
</gene>
<feature type="transmembrane region" description="Helical" evidence="1">
    <location>
        <begin position="12"/>
        <end position="32"/>
    </location>
</feature>
<name>A0A0L0QTH6_VIRPA</name>
<dbReference type="InterPro" id="IPR058600">
    <property type="entry name" value="YhjD-like"/>
</dbReference>
<evidence type="ECO:0000313" key="3">
    <source>
        <dbReference type="Proteomes" id="UP000036780"/>
    </source>
</evidence>
<dbReference type="RefSeq" id="WP_050350274.1">
    <property type="nucleotide sequence ID" value="NZ_BOSN01000005.1"/>
</dbReference>
<dbReference type="GeneID" id="66869733"/>
<evidence type="ECO:0000256" key="1">
    <source>
        <dbReference type="SAM" id="Phobius"/>
    </source>
</evidence>
<keyword evidence="3" id="KW-1185">Reference proteome</keyword>
<dbReference type="AlphaFoldDB" id="A0A0L0QTH6"/>
<evidence type="ECO:0000313" key="2">
    <source>
        <dbReference type="EMBL" id="KNE21990.1"/>
    </source>
</evidence>
<dbReference type="EMBL" id="LGTO01000004">
    <property type="protein sequence ID" value="KNE21990.1"/>
    <property type="molecule type" value="Genomic_DNA"/>
</dbReference>
<accession>A0A0L0QTH6</accession>
<dbReference type="OrthoDB" id="2988956at2"/>
<comment type="caution">
    <text evidence="2">The sequence shown here is derived from an EMBL/GenBank/DDBJ whole genome shotgun (WGS) entry which is preliminary data.</text>
</comment>